<dbReference type="InterPro" id="IPR017452">
    <property type="entry name" value="GPCR_Rhodpsn_7TM"/>
</dbReference>
<name>A0A8J1Y150_OWEFU</name>
<keyword evidence="7" id="KW-0807">Transducer</keyword>
<keyword evidence="4" id="KW-0297">G-protein coupled receptor</keyword>
<dbReference type="Gene3D" id="1.20.1070.10">
    <property type="entry name" value="Rhodopsin 7-helix transmembrane proteins"/>
    <property type="match status" value="1"/>
</dbReference>
<dbReference type="PROSITE" id="PS50262">
    <property type="entry name" value="G_PROTEIN_RECEP_F1_2"/>
    <property type="match status" value="1"/>
</dbReference>
<evidence type="ECO:0000256" key="6">
    <source>
        <dbReference type="ARBA" id="ARBA00023170"/>
    </source>
</evidence>
<evidence type="ECO:0000256" key="7">
    <source>
        <dbReference type="ARBA" id="ARBA00023224"/>
    </source>
</evidence>
<keyword evidence="3" id="KW-1133">Transmembrane helix</keyword>
<keyword evidence="9" id="KW-1185">Reference proteome</keyword>
<sequence>MENRSAMNITTLGGYQLTPESVTVPILFLIIFILGLIGNATLLYIVVRHQDMRNTPNWYLVNLAIGDLLLICTYVPFAATIYTVHSWPFGESICKLGNFMRVLSVSVSVLTLAWLSEERYATAVQSNTYKIINSTKMTIGKILSVWLIAVIFGILNAISANIQDYTTNDGVNVSFCLPFQDSWGEGYASAYTIVSFLILFALPLIVIALFYIRLAYFIATKYKRTLDIQELQGQYMDIGSSDEAEHKLKHDEHTTNENQRFAFVEEGTSPWLILCLVILFVMCWLPRHIYLLWFYLDPSPYNIYWHGFKIAGFCLMFLNSCVNPCALCLLDSRWRKYFKQHLCCIRG</sequence>
<dbReference type="EMBL" id="CAIIXF020000001">
    <property type="protein sequence ID" value="CAH1773266.1"/>
    <property type="molecule type" value="Genomic_DNA"/>
</dbReference>
<proteinExistence type="predicted"/>
<dbReference type="SUPFAM" id="SSF81321">
    <property type="entry name" value="Family A G protein-coupled receptor-like"/>
    <property type="match status" value="1"/>
</dbReference>
<dbReference type="InterPro" id="IPR000276">
    <property type="entry name" value="GPCR_Rhodpsn"/>
</dbReference>
<accession>A0A8J1Y150</accession>
<evidence type="ECO:0000256" key="3">
    <source>
        <dbReference type="ARBA" id="ARBA00022989"/>
    </source>
</evidence>
<evidence type="ECO:0000256" key="1">
    <source>
        <dbReference type="ARBA" id="ARBA00004141"/>
    </source>
</evidence>
<comment type="caution">
    <text evidence="8">The sequence shown here is derived from an EMBL/GenBank/DDBJ whole genome shotgun (WGS) entry which is preliminary data.</text>
</comment>
<dbReference type="Pfam" id="PF00001">
    <property type="entry name" value="7tm_1"/>
    <property type="match status" value="1"/>
</dbReference>
<protein>
    <submittedName>
        <fullName evidence="8">Uncharacterized protein</fullName>
    </submittedName>
</protein>
<evidence type="ECO:0000256" key="5">
    <source>
        <dbReference type="ARBA" id="ARBA00023136"/>
    </source>
</evidence>
<comment type="subcellular location">
    <subcellularLocation>
        <location evidence="1">Membrane</location>
        <topology evidence="1">Multi-pass membrane protein</topology>
    </subcellularLocation>
</comment>
<dbReference type="OrthoDB" id="10049706at2759"/>
<evidence type="ECO:0000313" key="9">
    <source>
        <dbReference type="Proteomes" id="UP000749559"/>
    </source>
</evidence>
<keyword evidence="5" id="KW-0472">Membrane</keyword>
<dbReference type="GO" id="GO:0008188">
    <property type="term" value="F:neuropeptide receptor activity"/>
    <property type="evidence" value="ECO:0007669"/>
    <property type="project" value="TreeGrafter"/>
</dbReference>
<evidence type="ECO:0000313" key="8">
    <source>
        <dbReference type="EMBL" id="CAH1773266.1"/>
    </source>
</evidence>
<gene>
    <name evidence="8" type="ORF">OFUS_LOCUS888</name>
</gene>
<keyword evidence="2" id="KW-0812">Transmembrane</keyword>
<evidence type="ECO:0000256" key="2">
    <source>
        <dbReference type="ARBA" id="ARBA00022692"/>
    </source>
</evidence>
<dbReference type="Proteomes" id="UP000749559">
    <property type="component" value="Unassembled WGS sequence"/>
</dbReference>
<dbReference type="PANTHER" id="PTHR45695">
    <property type="entry name" value="LEUCOKININ RECEPTOR-RELATED"/>
    <property type="match status" value="1"/>
</dbReference>
<dbReference type="PRINTS" id="PR00237">
    <property type="entry name" value="GPCRRHODOPSN"/>
</dbReference>
<dbReference type="GO" id="GO:0005886">
    <property type="term" value="C:plasma membrane"/>
    <property type="evidence" value="ECO:0007669"/>
    <property type="project" value="TreeGrafter"/>
</dbReference>
<keyword evidence="6" id="KW-0675">Receptor</keyword>
<evidence type="ECO:0000256" key="4">
    <source>
        <dbReference type="ARBA" id="ARBA00023040"/>
    </source>
</evidence>
<dbReference type="PANTHER" id="PTHR45695:SF26">
    <property type="entry name" value="NEUROPEPTIDE CCHAMIDE-1 RECEPTOR"/>
    <property type="match status" value="1"/>
</dbReference>
<reference evidence="8" key="1">
    <citation type="submission" date="2022-03" db="EMBL/GenBank/DDBJ databases">
        <authorList>
            <person name="Martin C."/>
        </authorList>
    </citation>
    <scope>NUCLEOTIDE SEQUENCE</scope>
</reference>
<dbReference type="AlphaFoldDB" id="A0A8J1Y150"/>
<organism evidence="8 9">
    <name type="scientific">Owenia fusiformis</name>
    <name type="common">Polychaete worm</name>
    <dbReference type="NCBI Taxonomy" id="6347"/>
    <lineage>
        <taxon>Eukaryota</taxon>
        <taxon>Metazoa</taxon>
        <taxon>Spiralia</taxon>
        <taxon>Lophotrochozoa</taxon>
        <taxon>Annelida</taxon>
        <taxon>Polychaeta</taxon>
        <taxon>Sedentaria</taxon>
        <taxon>Canalipalpata</taxon>
        <taxon>Sabellida</taxon>
        <taxon>Oweniida</taxon>
        <taxon>Oweniidae</taxon>
        <taxon>Owenia</taxon>
    </lineage>
</organism>